<accession>A0A6J2U7W1</accession>
<dbReference type="InterPro" id="IPR036880">
    <property type="entry name" value="Kunitz_BPTI_sf"/>
</dbReference>
<dbReference type="Pfam" id="PF00014">
    <property type="entry name" value="Kunitz_BPTI"/>
    <property type="match status" value="1"/>
</dbReference>
<keyword evidence="7" id="KW-1199">Hemostasis impairing toxin</keyword>
<feature type="signal peptide" evidence="9">
    <location>
        <begin position="1"/>
        <end position="24"/>
    </location>
</feature>
<dbReference type="RefSeq" id="XP_030383638.1">
    <property type="nucleotide sequence ID" value="XM_030527778.1"/>
</dbReference>
<dbReference type="GO" id="GO:0005615">
    <property type="term" value="C:extracellular space"/>
    <property type="evidence" value="ECO:0007669"/>
    <property type="project" value="TreeGrafter"/>
</dbReference>
<dbReference type="GO" id="GO:0004867">
    <property type="term" value="F:serine-type endopeptidase inhibitor activity"/>
    <property type="evidence" value="ECO:0007669"/>
    <property type="project" value="UniProtKB-KW"/>
</dbReference>
<reference evidence="12" key="1">
    <citation type="submission" date="2025-08" db="UniProtKB">
        <authorList>
            <consortium name="RefSeq"/>
        </authorList>
    </citation>
    <scope>IDENTIFICATION</scope>
    <source>
        <strain evidence="12">11010-0011.00</strain>
        <tissue evidence="12">Whole body</tissue>
    </source>
</reference>
<evidence type="ECO:0000256" key="7">
    <source>
        <dbReference type="ARBA" id="ARBA00023240"/>
    </source>
</evidence>
<dbReference type="GO" id="GO:0090729">
    <property type="term" value="F:toxin activity"/>
    <property type="evidence" value="ECO:0007669"/>
    <property type="project" value="UniProtKB-KW"/>
</dbReference>
<dbReference type="PANTHER" id="PTHR10083">
    <property type="entry name" value="KUNITZ-TYPE PROTEASE INHIBITOR-RELATED"/>
    <property type="match status" value="1"/>
</dbReference>
<dbReference type="PANTHER" id="PTHR10083:SF376">
    <property type="entry name" value="SERINE PEPTIDASE INHIBITOR, KUNITZ TYPE, 3"/>
    <property type="match status" value="1"/>
</dbReference>
<name>A0A6J2U7W1_DROLE</name>
<evidence type="ECO:0000256" key="9">
    <source>
        <dbReference type="SAM" id="SignalP"/>
    </source>
</evidence>
<evidence type="ECO:0000256" key="4">
    <source>
        <dbReference type="ARBA" id="ARBA00022690"/>
    </source>
</evidence>
<proteinExistence type="predicted"/>
<organism evidence="11 12">
    <name type="scientific">Drosophila lebanonensis</name>
    <name type="common">Fruit fly</name>
    <name type="synonym">Scaptodrosophila lebanonensis</name>
    <dbReference type="NCBI Taxonomy" id="7225"/>
    <lineage>
        <taxon>Eukaryota</taxon>
        <taxon>Metazoa</taxon>
        <taxon>Ecdysozoa</taxon>
        <taxon>Arthropoda</taxon>
        <taxon>Hexapoda</taxon>
        <taxon>Insecta</taxon>
        <taxon>Pterygota</taxon>
        <taxon>Neoptera</taxon>
        <taxon>Endopterygota</taxon>
        <taxon>Diptera</taxon>
        <taxon>Brachycera</taxon>
        <taxon>Muscomorpha</taxon>
        <taxon>Ephydroidea</taxon>
        <taxon>Drosophilidae</taxon>
        <taxon>Scaptodrosophila</taxon>
    </lineage>
</organism>
<evidence type="ECO:0000259" key="10">
    <source>
        <dbReference type="PROSITE" id="PS50279"/>
    </source>
</evidence>
<sequence>MRLLRWEHLWLLPLLLLHATCVLGLRLNSKAAAVLENQTQQVIACSQPKAPGLCRGRQLRYAYNKDTGNCESFYYTGCASTKNNFLTFEECRRDCMQRLRY</sequence>
<keyword evidence="6" id="KW-1015">Disulfide bond</keyword>
<keyword evidence="3" id="KW-0800">Toxin</keyword>
<evidence type="ECO:0000313" key="11">
    <source>
        <dbReference type="Proteomes" id="UP000504634"/>
    </source>
</evidence>
<dbReference type="CDD" id="cd00109">
    <property type="entry name" value="Kunitz-type"/>
    <property type="match status" value="1"/>
</dbReference>
<keyword evidence="2" id="KW-0964">Secreted</keyword>
<dbReference type="GeneID" id="115631117"/>
<dbReference type="FunFam" id="4.10.410.10:FF:000062">
    <property type="entry name" value="GM18133"/>
    <property type="match status" value="1"/>
</dbReference>
<dbReference type="InterPro" id="IPR002223">
    <property type="entry name" value="Kunitz_BPTI"/>
</dbReference>
<dbReference type="PRINTS" id="PR00759">
    <property type="entry name" value="BASICPTASE"/>
</dbReference>
<dbReference type="SUPFAM" id="SSF57362">
    <property type="entry name" value="BPTI-like"/>
    <property type="match status" value="1"/>
</dbReference>
<protein>
    <submittedName>
        <fullName evidence="12">Kunitz-type serine protease inhibitor HCRG1</fullName>
    </submittedName>
</protein>
<keyword evidence="11" id="KW-1185">Reference proteome</keyword>
<keyword evidence="5 12" id="KW-0722">Serine protease inhibitor</keyword>
<dbReference type="InterPro" id="IPR050098">
    <property type="entry name" value="TFPI/VKTCI-like"/>
</dbReference>
<evidence type="ECO:0000256" key="3">
    <source>
        <dbReference type="ARBA" id="ARBA00022656"/>
    </source>
</evidence>
<evidence type="ECO:0000256" key="5">
    <source>
        <dbReference type="ARBA" id="ARBA00022900"/>
    </source>
</evidence>
<evidence type="ECO:0000256" key="8">
    <source>
        <dbReference type="ARBA" id="ARBA00034146"/>
    </source>
</evidence>
<keyword evidence="4 12" id="KW-0646">Protease inhibitor</keyword>
<dbReference type="AlphaFoldDB" id="A0A6J2U7W1"/>
<dbReference type="PROSITE" id="PS00280">
    <property type="entry name" value="BPTI_KUNITZ_1"/>
    <property type="match status" value="1"/>
</dbReference>
<feature type="domain" description="BPTI/Kunitz inhibitor" evidence="10">
    <location>
        <begin position="45"/>
        <end position="95"/>
    </location>
</feature>
<keyword evidence="9" id="KW-0732">Signal</keyword>
<evidence type="ECO:0000313" key="12">
    <source>
        <dbReference type="RefSeq" id="XP_030383638.1"/>
    </source>
</evidence>
<dbReference type="SMART" id="SM00131">
    <property type="entry name" value="KU"/>
    <property type="match status" value="1"/>
</dbReference>
<gene>
    <name evidence="12" type="primary">LOC115631117</name>
</gene>
<evidence type="ECO:0000256" key="1">
    <source>
        <dbReference type="ARBA" id="ARBA00004613"/>
    </source>
</evidence>
<keyword evidence="8" id="KW-1203">Blood coagulation cascade inhibiting toxin</keyword>
<comment type="subcellular location">
    <subcellularLocation>
        <location evidence="1">Secreted</location>
    </subcellularLocation>
</comment>
<evidence type="ECO:0000256" key="2">
    <source>
        <dbReference type="ARBA" id="ARBA00022525"/>
    </source>
</evidence>
<dbReference type="Gene3D" id="4.10.410.10">
    <property type="entry name" value="Pancreatic trypsin inhibitor Kunitz domain"/>
    <property type="match status" value="1"/>
</dbReference>
<dbReference type="PROSITE" id="PS50279">
    <property type="entry name" value="BPTI_KUNITZ_2"/>
    <property type="match status" value="1"/>
</dbReference>
<evidence type="ECO:0000256" key="6">
    <source>
        <dbReference type="ARBA" id="ARBA00023157"/>
    </source>
</evidence>
<dbReference type="InterPro" id="IPR020901">
    <property type="entry name" value="Prtase_inh_Kunz-CS"/>
</dbReference>
<dbReference type="OrthoDB" id="4473401at2759"/>
<feature type="chain" id="PRO_5027078250" evidence="9">
    <location>
        <begin position="25"/>
        <end position="101"/>
    </location>
</feature>
<dbReference type="Proteomes" id="UP000504634">
    <property type="component" value="Unplaced"/>
</dbReference>